<dbReference type="InterPro" id="IPR018062">
    <property type="entry name" value="HTH_AraC-typ_CS"/>
</dbReference>
<evidence type="ECO:0000256" key="4">
    <source>
        <dbReference type="ARBA" id="ARBA00023012"/>
    </source>
</evidence>
<dbReference type="PROSITE" id="PS50110">
    <property type="entry name" value="RESPONSE_REGULATORY"/>
    <property type="match status" value="1"/>
</dbReference>
<dbReference type="Pfam" id="PF12833">
    <property type="entry name" value="HTH_18"/>
    <property type="match status" value="1"/>
</dbReference>
<evidence type="ECO:0000256" key="2">
    <source>
        <dbReference type="ARBA" id="ARBA00022490"/>
    </source>
</evidence>
<dbReference type="PROSITE" id="PS01124">
    <property type="entry name" value="HTH_ARAC_FAMILY_2"/>
    <property type="match status" value="1"/>
</dbReference>
<evidence type="ECO:0000256" key="8">
    <source>
        <dbReference type="PROSITE-ProRule" id="PRU00169"/>
    </source>
</evidence>
<keyword evidence="12" id="KW-1185">Reference proteome</keyword>
<feature type="domain" description="HTH araC/xylS-type" evidence="9">
    <location>
        <begin position="141"/>
        <end position="241"/>
    </location>
</feature>
<dbReference type="CDD" id="cd17536">
    <property type="entry name" value="REC_YesN-like"/>
    <property type="match status" value="1"/>
</dbReference>
<evidence type="ECO:0000256" key="1">
    <source>
        <dbReference type="ARBA" id="ARBA00004496"/>
    </source>
</evidence>
<proteinExistence type="predicted"/>
<dbReference type="PRINTS" id="PR00032">
    <property type="entry name" value="HTHARAC"/>
</dbReference>
<reference evidence="11" key="1">
    <citation type="submission" date="2020-12" db="EMBL/GenBank/DDBJ databases">
        <title>Vagococcus allomyrinae sp. nov. and Enterococcus lavae sp. nov., isolated from the larvae of Allomyrina dichotoma.</title>
        <authorList>
            <person name="Lee S.D."/>
        </authorList>
    </citation>
    <scope>NUCLEOTIDE SEQUENCE</scope>
    <source>
        <strain evidence="11">BWB3-3</strain>
    </source>
</reference>
<dbReference type="InterPro" id="IPR009057">
    <property type="entry name" value="Homeodomain-like_sf"/>
</dbReference>
<dbReference type="SMART" id="SM00342">
    <property type="entry name" value="HTH_ARAC"/>
    <property type="match status" value="1"/>
</dbReference>
<dbReference type="SUPFAM" id="SSF52172">
    <property type="entry name" value="CheY-like"/>
    <property type="match status" value="1"/>
</dbReference>
<feature type="modified residue" description="4-aspartylphosphate" evidence="8">
    <location>
        <position position="55"/>
    </location>
</feature>
<dbReference type="InterPro" id="IPR020449">
    <property type="entry name" value="Tscrpt_reg_AraC-type_HTH"/>
</dbReference>
<evidence type="ECO:0000256" key="5">
    <source>
        <dbReference type="ARBA" id="ARBA00023015"/>
    </source>
</evidence>
<dbReference type="Proteomes" id="UP000674938">
    <property type="component" value="Unassembled WGS sequence"/>
</dbReference>
<evidence type="ECO:0000256" key="3">
    <source>
        <dbReference type="ARBA" id="ARBA00022553"/>
    </source>
</evidence>
<dbReference type="GO" id="GO:0043565">
    <property type="term" value="F:sequence-specific DNA binding"/>
    <property type="evidence" value="ECO:0007669"/>
    <property type="project" value="InterPro"/>
</dbReference>
<organism evidence="11 12">
    <name type="scientific">Vagococcus allomyrinae</name>
    <dbReference type="NCBI Taxonomy" id="2794353"/>
    <lineage>
        <taxon>Bacteria</taxon>
        <taxon>Bacillati</taxon>
        <taxon>Bacillota</taxon>
        <taxon>Bacilli</taxon>
        <taxon>Lactobacillales</taxon>
        <taxon>Enterococcaceae</taxon>
        <taxon>Vagococcus</taxon>
    </lineage>
</organism>
<dbReference type="AlphaFoldDB" id="A0A940P4U0"/>
<dbReference type="InterPro" id="IPR001789">
    <property type="entry name" value="Sig_transdc_resp-reg_receiver"/>
</dbReference>
<dbReference type="InterPro" id="IPR011006">
    <property type="entry name" value="CheY-like_superfamily"/>
</dbReference>
<dbReference type="GO" id="GO:0003700">
    <property type="term" value="F:DNA-binding transcription factor activity"/>
    <property type="evidence" value="ECO:0007669"/>
    <property type="project" value="InterPro"/>
</dbReference>
<dbReference type="GO" id="GO:0005737">
    <property type="term" value="C:cytoplasm"/>
    <property type="evidence" value="ECO:0007669"/>
    <property type="project" value="UniProtKB-SubCell"/>
</dbReference>
<dbReference type="PANTHER" id="PTHR42713">
    <property type="entry name" value="HISTIDINE KINASE-RELATED"/>
    <property type="match status" value="1"/>
</dbReference>
<keyword evidence="7" id="KW-0804">Transcription</keyword>
<gene>
    <name evidence="11" type="ORF">I6N95_01890</name>
</gene>
<comment type="caution">
    <text evidence="11">The sequence shown here is derived from an EMBL/GenBank/DDBJ whole genome shotgun (WGS) entry which is preliminary data.</text>
</comment>
<keyword evidence="6" id="KW-0238">DNA-binding</keyword>
<protein>
    <submittedName>
        <fullName evidence="11">Response regulator</fullName>
    </submittedName>
</protein>
<dbReference type="Pfam" id="PF00072">
    <property type="entry name" value="Response_reg"/>
    <property type="match status" value="1"/>
</dbReference>
<keyword evidence="2" id="KW-0963">Cytoplasm</keyword>
<accession>A0A940P4U0</accession>
<evidence type="ECO:0000259" key="10">
    <source>
        <dbReference type="PROSITE" id="PS50110"/>
    </source>
</evidence>
<dbReference type="Gene3D" id="1.10.10.60">
    <property type="entry name" value="Homeodomain-like"/>
    <property type="match status" value="2"/>
</dbReference>
<evidence type="ECO:0000259" key="9">
    <source>
        <dbReference type="PROSITE" id="PS01124"/>
    </source>
</evidence>
<dbReference type="SUPFAM" id="SSF46689">
    <property type="entry name" value="Homeodomain-like"/>
    <property type="match status" value="1"/>
</dbReference>
<dbReference type="RefSeq" id="WP_209524639.1">
    <property type="nucleotide sequence ID" value="NZ_JAEEGA010000001.1"/>
</dbReference>
<evidence type="ECO:0000256" key="6">
    <source>
        <dbReference type="ARBA" id="ARBA00023125"/>
    </source>
</evidence>
<name>A0A940P4U0_9ENTE</name>
<keyword evidence="3 8" id="KW-0597">Phosphoprotein</keyword>
<evidence type="ECO:0000313" key="11">
    <source>
        <dbReference type="EMBL" id="MBP1039751.1"/>
    </source>
</evidence>
<dbReference type="SMART" id="SM00448">
    <property type="entry name" value="REC"/>
    <property type="match status" value="1"/>
</dbReference>
<keyword evidence="5" id="KW-0805">Transcription regulation</keyword>
<dbReference type="PANTHER" id="PTHR42713:SF3">
    <property type="entry name" value="TRANSCRIPTIONAL REGULATORY PROTEIN HPTR"/>
    <property type="match status" value="1"/>
</dbReference>
<dbReference type="Gene3D" id="3.40.50.2300">
    <property type="match status" value="1"/>
</dbReference>
<sequence length="244" mass="27937">MTLIIIDDEPIIRRGLARMVTHVENHFADVLQAETAHEALALIDKQDRITAVFADINLPDMNGLDLVAAIKKRCPETLIVMISGYDDFSYARQAIHLGVFDYLLKPVAQSDMKDLVDRLTYELVNASGKTKKKYSTNELCNRAADYLTHHHAKKYLSLSMVATALFVDPSYLSKQMKQHLGKSFNDYLVTLRIAKAKELLQQEFHYSVQEIGEKIGYPSQHYFSRVFKQHTGLSPSQYRQQERD</sequence>
<dbReference type="InterPro" id="IPR018060">
    <property type="entry name" value="HTH_AraC"/>
</dbReference>
<keyword evidence="4" id="KW-0902">Two-component regulatory system</keyword>
<dbReference type="InterPro" id="IPR051552">
    <property type="entry name" value="HptR"/>
</dbReference>
<dbReference type="EMBL" id="JAEEGA010000001">
    <property type="protein sequence ID" value="MBP1039751.1"/>
    <property type="molecule type" value="Genomic_DNA"/>
</dbReference>
<comment type="subcellular location">
    <subcellularLocation>
        <location evidence="1">Cytoplasm</location>
    </subcellularLocation>
</comment>
<dbReference type="PROSITE" id="PS00041">
    <property type="entry name" value="HTH_ARAC_FAMILY_1"/>
    <property type="match status" value="1"/>
</dbReference>
<feature type="domain" description="Response regulatory" evidence="10">
    <location>
        <begin position="2"/>
        <end position="120"/>
    </location>
</feature>
<evidence type="ECO:0000313" key="12">
    <source>
        <dbReference type="Proteomes" id="UP000674938"/>
    </source>
</evidence>
<dbReference type="GO" id="GO:0000160">
    <property type="term" value="P:phosphorelay signal transduction system"/>
    <property type="evidence" value="ECO:0007669"/>
    <property type="project" value="UniProtKB-KW"/>
</dbReference>
<evidence type="ECO:0000256" key="7">
    <source>
        <dbReference type="ARBA" id="ARBA00023163"/>
    </source>
</evidence>